<dbReference type="SMART" id="SM00219">
    <property type="entry name" value="TyrKc"/>
    <property type="match status" value="1"/>
</dbReference>
<organism evidence="21 22">
    <name type="scientific">Cylicocyclus nassatus</name>
    <name type="common">Nematode worm</name>
    <dbReference type="NCBI Taxonomy" id="53992"/>
    <lineage>
        <taxon>Eukaryota</taxon>
        <taxon>Metazoa</taxon>
        <taxon>Ecdysozoa</taxon>
        <taxon>Nematoda</taxon>
        <taxon>Chromadorea</taxon>
        <taxon>Rhabditida</taxon>
        <taxon>Rhabditina</taxon>
        <taxon>Rhabditomorpha</taxon>
        <taxon>Strongyloidea</taxon>
        <taxon>Strongylidae</taxon>
        <taxon>Cylicocyclus</taxon>
    </lineage>
</organism>
<evidence type="ECO:0000256" key="11">
    <source>
        <dbReference type="ARBA" id="ARBA00023137"/>
    </source>
</evidence>
<dbReference type="FunFam" id="1.10.510.10:FF:001512">
    <property type="entry name" value="Receptor tyrosine-protein kinase erbB-2"/>
    <property type="match status" value="1"/>
</dbReference>
<dbReference type="EC" id="2.7.10.2" evidence="17"/>
<feature type="binding site" evidence="16">
    <location>
        <position position="161"/>
    </location>
    <ligand>
        <name>ATP</name>
        <dbReference type="ChEBI" id="CHEBI:30616"/>
    </ligand>
</feature>
<evidence type="ECO:0000256" key="2">
    <source>
        <dbReference type="ARBA" id="ARBA00004496"/>
    </source>
</evidence>
<comment type="similarity">
    <text evidence="14">Belongs to the protein kinase superfamily. Tyr protein kinase family. Fes/fps subfamily.</text>
</comment>
<evidence type="ECO:0000256" key="12">
    <source>
        <dbReference type="ARBA" id="ARBA00051243"/>
    </source>
</evidence>
<sequence>MMCNIEEKDYYHGLLRREDLDELFKKGGDYLVRMGETKEGEAKDFIVSISLCSKNKKQLKHFVISRTPHGFSVDNVNFFPDIVQLIEYYSVRKVGLNGILFQTEDTVLKRPICRASWELTHGQVELGEKLGEGHFGSLMKGKLTLNNTQRHIDVAVKTAKKECSENEIAEVLKEARIMRNMIYPHIVRLYGVAVDKEPILIVMELMANGDLKSFMRKKPSNKKQKLCWTAQAAYGLDYLHSRHFIHRDIAARNCLLSKNLTLKIADFGLAREGDVYTVATRRKLPVKWISPEVLENNVFSLKSDVWSFGILVWEIMTNGATPYEGLPNAKVKEMMLQGKHNKFPPDTNSQVVELVQSCWLRDPAYRCTMREAAKFMANLTGIPQPPMSTYASKELISRTSSSRSKSSSCRSRLMSKRNTQCRANSVLSRRKSK</sequence>
<evidence type="ECO:0000256" key="17">
    <source>
        <dbReference type="RuleBase" id="RU362096"/>
    </source>
</evidence>
<dbReference type="GO" id="GO:0005737">
    <property type="term" value="C:cytoplasm"/>
    <property type="evidence" value="ECO:0007669"/>
    <property type="project" value="UniProtKB-SubCell"/>
</dbReference>
<evidence type="ECO:0000259" key="19">
    <source>
        <dbReference type="PROSITE" id="PS50001"/>
    </source>
</evidence>
<keyword evidence="4" id="KW-0963">Cytoplasm</keyword>
<dbReference type="PROSITE" id="PS00107">
    <property type="entry name" value="PROTEIN_KINASE_ATP"/>
    <property type="match status" value="1"/>
</dbReference>
<dbReference type="InterPro" id="IPR000719">
    <property type="entry name" value="Prot_kinase_dom"/>
</dbReference>
<dbReference type="PROSITE" id="PS00109">
    <property type="entry name" value="PROTEIN_KINASE_TYR"/>
    <property type="match status" value="1"/>
</dbReference>
<evidence type="ECO:0000256" key="4">
    <source>
        <dbReference type="ARBA" id="ARBA00022490"/>
    </source>
</evidence>
<evidence type="ECO:0000256" key="16">
    <source>
        <dbReference type="PROSITE-ProRule" id="PRU10141"/>
    </source>
</evidence>
<evidence type="ECO:0000256" key="5">
    <source>
        <dbReference type="ARBA" id="ARBA00022679"/>
    </source>
</evidence>
<keyword evidence="7 17" id="KW-0418">Kinase</keyword>
<keyword evidence="8 16" id="KW-0067">ATP-binding</keyword>
<evidence type="ECO:0000313" key="21">
    <source>
        <dbReference type="EMBL" id="CAJ0590421.1"/>
    </source>
</evidence>
<dbReference type="SUPFAM" id="SSF56112">
    <property type="entry name" value="Protein kinase-like (PK-like)"/>
    <property type="match status" value="1"/>
</dbReference>
<comment type="catalytic activity">
    <reaction evidence="12">
        <text>L-tyrosyl-[protein] + ATP = O-phospho-L-tyrosyl-[protein] + ADP + H(+)</text>
        <dbReference type="Rhea" id="RHEA:10596"/>
        <dbReference type="Rhea" id="RHEA-COMP:10136"/>
        <dbReference type="Rhea" id="RHEA-COMP:20101"/>
        <dbReference type="ChEBI" id="CHEBI:15378"/>
        <dbReference type="ChEBI" id="CHEBI:30616"/>
        <dbReference type="ChEBI" id="CHEBI:46858"/>
        <dbReference type="ChEBI" id="CHEBI:61978"/>
        <dbReference type="ChEBI" id="CHEBI:456216"/>
        <dbReference type="EC" id="2.7.10.1"/>
    </reaction>
</comment>
<keyword evidence="5 17" id="KW-0808">Transferase</keyword>
<evidence type="ECO:0000256" key="9">
    <source>
        <dbReference type="ARBA" id="ARBA00022999"/>
    </source>
</evidence>
<keyword evidence="3" id="KW-1003">Cell membrane</keyword>
<name>A0AA36GIS1_CYLNA</name>
<dbReference type="PROSITE" id="PS50001">
    <property type="entry name" value="SH2"/>
    <property type="match status" value="1"/>
</dbReference>
<evidence type="ECO:0000256" key="3">
    <source>
        <dbReference type="ARBA" id="ARBA00022475"/>
    </source>
</evidence>
<dbReference type="PROSITE" id="PS50011">
    <property type="entry name" value="PROTEIN_KINASE_DOM"/>
    <property type="match status" value="1"/>
</dbReference>
<dbReference type="Gene3D" id="3.30.200.20">
    <property type="entry name" value="Phosphorylase Kinase, domain 1"/>
    <property type="match status" value="1"/>
</dbReference>
<proteinExistence type="inferred from homology"/>
<dbReference type="PRINTS" id="PR00109">
    <property type="entry name" value="TYRKINASE"/>
</dbReference>
<dbReference type="GO" id="GO:0005886">
    <property type="term" value="C:plasma membrane"/>
    <property type="evidence" value="ECO:0007669"/>
    <property type="project" value="UniProtKB-SubCell"/>
</dbReference>
<feature type="compositionally biased region" description="Low complexity" evidence="18">
    <location>
        <begin position="397"/>
        <end position="412"/>
    </location>
</feature>
<feature type="compositionally biased region" description="Polar residues" evidence="18">
    <location>
        <begin position="418"/>
        <end position="427"/>
    </location>
</feature>
<dbReference type="InterPro" id="IPR008266">
    <property type="entry name" value="Tyr_kinase_AS"/>
</dbReference>
<evidence type="ECO:0000256" key="14">
    <source>
        <dbReference type="ARBA" id="ARBA00061333"/>
    </source>
</evidence>
<evidence type="ECO:0000256" key="15">
    <source>
        <dbReference type="PROSITE-ProRule" id="PRU00191"/>
    </source>
</evidence>
<comment type="catalytic activity">
    <reaction evidence="13 17">
        <text>L-tyrosyl-[protein] + ATP = O-phospho-L-tyrosyl-[protein] + ADP + H(+)</text>
        <dbReference type="Rhea" id="RHEA:10596"/>
        <dbReference type="Rhea" id="RHEA-COMP:10136"/>
        <dbReference type="Rhea" id="RHEA-COMP:20101"/>
        <dbReference type="ChEBI" id="CHEBI:15378"/>
        <dbReference type="ChEBI" id="CHEBI:30616"/>
        <dbReference type="ChEBI" id="CHEBI:46858"/>
        <dbReference type="ChEBI" id="CHEBI:61978"/>
        <dbReference type="ChEBI" id="CHEBI:456216"/>
        <dbReference type="EC" id="2.7.10.2"/>
    </reaction>
</comment>
<dbReference type="PANTHER" id="PTHR24418">
    <property type="entry name" value="TYROSINE-PROTEIN KINASE"/>
    <property type="match status" value="1"/>
</dbReference>
<comment type="caution">
    <text evidence="21">The sequence shown here is derived from an EMBL/GenBank/DDBJ whole genome shotgun (WGS) entry which is preliminary data.</text>
</comment>
<dbReference type="FunFam" id="3.30.200.20:FF:000194">
    <property type="entry name" value="protein-tyrosine kinase 2-beta isoform X1"/>
    <property type="match status" value="1"/>
</dbReference>
<evidence type="ECO:0000256" key="6">
    <source>
        <dbReference type="ARBA" id="ARBA00022741"/>
    </source>
</evidence>
<comment type="subcellular location">
    <subcellularLocation>
        <location evidence="1">Cell membrane</location>
        <topology evidence="1">Peripheral membrane protein</topology>
    </subcellularLocation>
    <subcellularLocation>
        <location evidence="2">Cytoplasm</location>
    </subcellularLocation>
</comment>
<dbReference type="GO" id="GO:0004714">
    <property type="term" value="F:transmembrane receptor protein tyrosine kinase activity"/>
    <property type="evidence" value="ECO:0007669"/>
    <property type="project" value="UniProtKB-EC"/>
</dbReference>
<dbReference type="GO" id="GO:0048680">
    <property type="term" value="P:positive regulation of axon regeneration"/>
    <property type="evidence" value="ECO:0007669"/>
    <property type="project" value="UniProtKB-ARBA"/>
</dbReference>
<keyword evidence="9 15" id="KW-0727">SH2 domain</keyword>
<dbReference type="InterPro" id="IPR036860">
    <property type="entry name" value="SH2_dom_sf"/>
</dbReference>
<dbReference type="InterPro" id="IPR017441">
    <property type="entry name" value="Protein_kinase_ATP_BS"/>
</dbReference>
<dbReference type="EMBL" id="CATQJL010000001">
    <property type="protein sequence ID" value="CAJ0590421.1"/>
    <property type="molecule type" value="Genomic_DNA"/>
</dbReference>
<evidence type="ECO:0000256" key="10">
    <source>
        <dbReference type="ARBA" id="ARBA00023136"/>
    </source>
</evidence>
<protein>
    <recommendedName>
        <fullName evidence="17">Tyrosine-protein kinase</fullName>
        <ecNumber evidence="17">2.7.10.2</ecNumber>
    </recommendedName>
</protein>
<dbReference type="GO" id="GO:0061564">
    <property type="term" value="P:axon development"/>
    <property type="evidence" value="ECO:0007669"/>
    <property type="project" value="UniProtKB-ARBA"/>
</dbReference>
<gene>
    <name evidence="21" type="ORF">CYNAS_LOCUS2404</name>
</gene>
<evidence type="ECO:0000256" key="7">
    <source>
        <dbReference type="ARBA" id="ARBA00022777"/>
    </source>
</evidence>
<dbReference type="GO" id="GO:0004715">
    <property type="term" value="F:non-membrane spanning protein tyrosine kinase activity"/>
    <property type="evidence" value="ECO:0007669"/>
    <property type="project" value="UniProtKB-EC"/>
</dbReference>
<dbReference type="Proteomes" id="UP001176961">
    <property type="component" value="Unassembled WGS sequence"/>
</dbReference>
<accession>A0AA36GIS1</accession>
<evidence type="ECO:0000256" key="8">
    <source>
        <dbReference type="ARBA" id="ARBA00022840"/>
    </source>
</evidence>
<feature type="domain" description="SH2" evidence="19">
    <location>
        <begin position="10"/>
        <end position="112"/>
    </location>
</feature>
<dbReference type="InterPro" id="IPR020635">
    <property type="entry name" value="Tyr_kinase_cat_dom"/>
</dbReference>
<feature type="domain" description="Protein kinase" evidence="20">
    <location>
        <begin position="124"/>
        <end position="379"/>
    </location>
</feature>
<evidence type="ECO:0000259" key="20">
    <source>
        <dbReference type="PROSITE" id="PS50011"/>
    </source>
</evidence>
<dbReference type="InterPro" id="IPR035849">
    <property type="entry name" value="Fes/Fps/Fer_SH2"/>
</dbReference>
<dbReference type="Pfam" id="PF07714">
    <property type="entry name" value="PK_Tyr_Ser-Thr"/>
    <property type="match status" value="1"/>
</dbReference>
<dbReference type="AlphaFoldDB" id="A0AA36GIS1"/>
<keyword evidence="10" id="KW-0472">Membrane</keyword>
<dbReference type="InterPro" id="IPR011009">
    <property type="entry name" value="Kinase-like_dom_sf"/>
</dbReference>
<dbReference type="SMART" id="SM00252">
    <property type="entry name" value="SH2"/>
    <property type="match status" value="1"/>
</dbReference>
<feature type="region of interest" description="Disordered" evidence="18">
    <location>
        <begin position="396"/>
        <end position="433"/>
    </location>
</feature>
<dbReference type="Gene3D" id="1.10.510.10">
    <property type="entry name" value="Transferase(Phosphotransferase) domain 1"/>
    <property type="match status" value="1"/>
</dbReference>
<keyword evidence="11 17" id="KW-0829">Tyrosine-protein kinase</keyword>
<dbReference type="InterPro" id="IPR000980">
    <property type="entry name" value="SH2"/>
</dbReference>
<keyword evidence="22" id="KW-1185">Reference proteome</keyword>
<keyword evidence="6 16" id="KW-0547">Nucleotide-binding</keyword>
<dbReference type="Gene3D" id="3.30.505.10">
    <property type="entry name" value="SH2 domain"/>
    <property type="match status" value="1"/>
</dbReference>
<evidence type="ECO:0000256" key="1">
    <source>
        <dbReference type="ARBA" id="ARBA00004202"/>
    </source>
</evidence>
<evidence type="ECO:0000256" key="13">
    <source>
        <dbReference type="ARBA" id="ARBA00051245"/>
    </source>
</evidence>
<evidence type="ECO:0000256" key="18">
    <source>
        <dbReference type="SAM" id="MobiDB-lite"/>
    </source>
</evidence>
<dbReference type="GO" id="GO:0005524">
    <property type="term" value="F:ATP binding"/>
    <property type="evidence" value="ECO:0007669"/>
    <property type="project" value="UniProtKB-UniRule"/>
</dbReference>
<reference evidence="21" key="1">
    <citation type="submission" date="2023-07" db="EMBL/GenBank/DDBJ databases">
        <authorList>
            <consortium name="CYATHOMIX"/>
        </authorList>
    </citation>
    <scope>NUCLEOTIDE SEQUENCE</scope>
    <source>
        <strain evidence="21">N/A</strain>
    </source>
</reference>
<dbReference type="CDD" id="cd10361">
    <property type="entry name" value="SH2_Fps_family"/>
    <property type="match status" value="1"/>
</dbReference>
<dbReference type="Pfam" id="PF00017">
    <property type="entry name" value="SH2"/>
    <property type="match status" value="1"/>
</dbReference>
<evidence type="ECO:0000313" key="22">
    <source>
        <dbReference type="Proteomes" id="UP001176961"/>
    </source>
</evidence>
<dbReference type="InterPro" id="IPR050198">
    <property type="entry name" value="Non-receptor_tyrosine_kinases"/>
</dbReference>
<dbReference type="CDD" id="cd00192">
    <property type="entry name" value="PTKc"/>
    <property type="match status" value="1"/>
</dbReference>
<dbReference type="SUPFAM" id="SSF55550">
    <property type="entry name" value="SH2 domain"/>
    <property type="match status" value="1"/>
</dbReference>
<dbReference type="InterPro" id="IPR001245">
    <property type="entry name" value="Ser-Thr/Tyr_kinase_cat_dom"/>
</dbReference>